<dbReference type="OrthoDB" id="27214at2759"/>
<evidence type="ECO:0000259" key="3">
    <source>
        <dbReference type="Pfam" id="PF23658"/>
    </source>
</evidence>
<protein>
    <submittedName>
        <fullName evidence="4">Peptidase S41 family protein-like protein</fullName>
    </submittedName>
</protein>
<name>A0A9P4SEF5_9PEZI</name>
<feature type="signal peptide" evidence="2">
    <location>
        <begin position="1"/>
        <end position="20"/>
    </location>
</feature>
<dbReference type="PANTHER" id="PTHR37049:SF4">
    <property type="entry name" value="RHODANESE DOMAIN-CONTAINING PROTEIN"/>
    <property type="match status" value="1"/>
</dbReference>
<keyword evidence="2" id="KW-0732">Signal</keyword>
<dbReference type="Pfam" id="PF23658">
    <property type="entry name" value="PDZ_CPAF_rel"/>
    <property type="match status" value="1"/>
</dbReference>
<dbReference type="AlphaFoldDB" id="A0A9P4SEF5"/>
<comment type="caution">
    <text evidence="4">The sequence shown here is derived from an EMBL/GenBank/DDBJ whole genome shotgun (WGS) entry which is preliminary data.</text>
</comment>
<evidence type="ECO:0000313" key="4">
    <source>
        <dbReference type="EMBL" id="KAF2841281.1"/>
    </source>
</evidence>
<dbReference type="InterPro" id="IPR052766">
    <property type="entry name" value="S41A_metabolite_peptidase"/>
</dbReference>
<evidence type="ECO:0000256" key="1">
    <source>
        <dbReference type="SAM" id="MobiDB-lite"/>
    </source>
</evidence>
<dbReference type="SUPFAM" id="SSF52096">
    <property type="entry name" value="ClpP/crotonase"/>
    <property type="match status" value="1"/>
</dbReference>
<dbReference type="PANTHER" id="PTHR37049">
    <property type="entry name" value="PEPTIDASE S41 FAMILY PROTEIN"/>
    <property type="match status" value="1"/>
</dbReference>
<feature type="region of interest" description="Disordered" evidence="1">
    <location>
        <begin position="719"/>
        <end position="745"/>
    </location>
</feature>
<sequence>MSHTTSILLLLSVIATRAYAQFERPPSTTLDLLPEETLGATISLTLPTSTAVPCAQVNDVLLTGTQLVSAELAYDCLKSVPFVQLDAEDTLEAIVRMLQFQSTITYMSNPPTEYSEGPVDINTGLNNITDKVYAGRYNNEYDFEADIADLLQCAHDGHLGWEGMVFSGTFRWRRPLEAALVSMSFDGEMPKIYALFDLMMSRNSRVAPSPVTKISGEDVMEVLKREADGMPYHDPDARWNSLFYLGPAESFGFFNSPRKYPGPTMSLTFENGTTLDYTNGAVVRYPTSWEDITDGVSFYNTFVAGDYSMRKRKRQEEIPEYKVKIPERMILPRDMAEIKKKHVKRATPADYPVPFIEHPAEDVSLAGYFLDRDDLDGVAVLMLQTFNTDDNSDARIWQMVLETFLAECKRRRTEKIIIDLRTNGGGKIFLGYETFKQFFPNVEPYGGSRYRAHDGANILGEHISTLRMNAINGNAFASPFNFRSYLDTNQKAFSDWKDMFGPFTDNGDGFTDTLRYNLSDPLLTQSERFGLGITLTGMSDRSNFTDPPFDPDNIVILSDGICASTCAIFTEMLTKSIPTPVRVLAVGGRPQPGPMQPVGGTKGSSVLNADYLLAISEYVLQNFASSVSELRDWESILPAPFAITPFDATVNFQDSIRLGADGNPSKIPTQFTNETADCRLWYRPQHILDVRDLWNDVASATWGGPGGWFDRDACVGRSSRTRMESEEQATIRPPPAESSNTSAATGMSIPRRNLVLAVGLGSLVAWVLVS</sequence>
<feature type="domain" description="CPAF-like PDZ" evidence="3">
    <location>
        <begin position="172"/>
        <end position="286"/>
    </location>
</feature>
<evidence type="ECO:0000313" key="5">
    <source>
        <dbReference type="Proteomes" id="UP000799429"/>
    </source>
</evidence>
<accession>A0A9P4SEF5</accession>
<evidence type="ECO:0000256" key="2">
    <source>
        <dbReference type="SAM" id="SignalP"/>
    </source>
</evidence>
<feature type="chain" id="PRO_5040455404" evidence="2">
    <location>
        <begin position="21"/>
        <end position="770"/>
    </location>
</feature>
<reference evidence="4" key="1">
    <citation type="journal article" date="2020" name="Stud. Mycol.">
        <title>101 Dothideomycetes genomes: a test case for predicting lifestyles and emergence of pathogens.</title>
        <authorList>
            <person name="Haridas S."/>
            <person name="Albert R."/>
            <person name="Binder M."/>
            <person name="Bloem J."/>
            <person name="Labutti K."/>
            <person name="Salamov A."/>
            <person name="Andreopoulos B."/>
            <person name="Baker S."/>
            <person name="Barry K."/>
            <person name="Bills G."/>
            <person name="Bluhm B."/>
            <person name="Cannon C."/>
            <person name="Castanera R."/>
            <person name="Culley D."/>
            <person name="Daum C."/>
            <person name="Ezra D."/>
            <person name="Gonzalez J."/>
            <person name="Henrissat B."/>
            <person name="Kuo A."/>
            <person name="Liang C."/>
            <person name="Lipzen A."/>
            <person name="Lutzoni F."/>
            <person name="Magnuson J."/>
            <person name="Mondo S."/>
            <person name="Nolan M."/>
            <person name="Ohm R."/>
            <person name="Pangilinan J."/>
            <person name="Park H.-J."/>
            <person name="Ramirez L."/>
            <person name="Alfaro M."/>
            <person name="Sun H."/>
            <person name="Tritt A."/>
            <person name="Yoshinaga Y."/>
            <person name="Zwiers L.-H."/>
            <person name="Turgeon B."/>
            <person name="Goodwin S."/>
            <person name="Spatafora J."/>
            <person name="Crous P."/>
            <person name="Grigoriev I."/>
        </authorList>
    </citation>
    <scope>NUCLEOTIDE SEQUENCE</scope>
    <source>
        <strain evidence="4">CBS 101060</strain>
    </source>
</reference>
<dbReference type="InterPro" id="IPR056186">
    <property type="entry name" value="PDZ_CPAF-rel"/>
</dbReference>
<dbReference type="EMBL" id="MU006091">
    <property type="protein sequence ID" value="KAF2841281.1"/>
    <property type="molecule type" value="Genomic_DNA"/>
</dbReference>
<gene>
    <name evidence="4" type="ORF">M501DRAFT_1014085</name>
</gene>
<proteinExistence type="predicted"/>
<organism evidence="4 5">
    <name type="scientific">Patellaria atrata CBS 101060</name>
    <dbReference type="NCBI Taxonomy" id="1346257"/>
    <lineage>
        <taxon>Eukaryota</taxon>
        <taxon>Fungi</taxon>
        <taxon>Dikarya</taxon>
        <taxon>Ascomycota</taxon>
        <taxon>Pezizomycotina</taxon>
        <taxon>Dothideomycetes</taxon>
        <taxon>Dothideomycetes incertae sedis</taxon>
        <taxon>Patellariales</taxon>
        <taxon>Patellariaceae</taxon>
        <taxon>Patellaria</taxon>
    </lineage>
</organism>
<dbReference type="Proteomes" id="UP000799429">
    <property type="component" value="Unassembled WGS sequence"/>
</dbReference>
<keyword evidence="5" id="KW-1185">Reference proteome</keyword>
<dbReference type="Gene3D" id="3.90.226.10">
    <property type="entry name" value="2-enoyl-CoA Hydratase, Chain A, domain 1"/>
    <property type="match status" value="1"/>
</dbReference>
<dbReference type="InterPro" id="IPR029045">
    <property type="entry name" value="ClpP/crotonase-like_dom_sf"/>
</dbReference>